<dbReference type="Gene3D" id="2.130.10.10">
    <property type="entry name" value="YVTN repeat-like/Quinoprotein amine dehydrogenase"/>
    <property type="match status" value="2"/>
</dbReference>
<evidence type="ECO:0000259" key="5">
    <source>
        <dbReference type="Pfam" id="PF23414"/>
    </source>
</evidence>
<feature type="domain" description="EML-like second beta-propeller" evidence="5">
    <location>
        <begin position="517"/>
        <end position="804"/>
    </location>
</feature>
<organism evidence="6 7">
    <name type="scientific">Piromyces finnis</name>
    <dbReference type="NCBI Taxonomy" id="1754191"/>
    <lineage>
        <taxon>Eukaryota</taxon>
        <taxon>Fungi</taxon>
        <taxon>Fungi incertae sedis</taxon>
        <taxon>Chytridiomycota</taxon>
        <taxon>Chytridiomycota incertae sedis</taxon>
        <taxon>Neocallimastigomycetes</taxon>
        <taxon>Neocallimastigales</taxon>
        <taxon>Neocallimastigaceae</taxon>
        <taxon>Piromyces</taxon>
    </lineage>
</organism>
<dbReference type="InterPro" id="IPR036322">
    <property type="entry name" value="WD40_repeat_dom_sf"/>
</dbReference>
<dbReference type="EMBL" id="MCFH01000008">
    <property type="protein sequence ID" value="ORX55980.1"/>
    <property type="molecule type" value="Genomic_DNA"/>
</dbReference>
<comment type="caution">
    <text evidence="6">The sequence shown here is derived from an EMBL/GenBank/DDBJ whole genome shotgun (WGS) entry which is preliminary data.</text>
</comment>
<dbReference type="Proteomes" id="UP000193719">
    <property type="component" value="Unassembled WGS sequence"/>
</dbReference>
<dbReference type="Pfam" id="PF23409">
    <property type="entry name" value="Beta-prop_EML"/>
    <property type="match status" value="1"/>
</dbReference>
<feature type="repeat" description="WD" evidence="3">
    <location>
        <begin position="770"/>
        <end position="808"/>
    </location>
</feature>
<feature type="repeat" description="WD" evidence="3">
    <location>
        <begin position="640"/>
        <end position="673"/>
    </location>
</feature>
<sequence length="808" mass="91409">MNCCCLFKKKSKKNISTEYLDSVNSRVNVLSTSELNCSKDENPTDIQKEIPAIIDIASINERATKQKWNVSSKFDLLCLDRILSPLKEYSLNVELPPKTLSIENVYGYQGIYARKNLYYPMDSPSAQPIIYFSGKLGILSYFSLKIQVFYTGHNRPITCMAIHPDSKICATGEYGSGPSIHIWNIPYIERADSRDYETNIVKPLFILNLDKRFIQTVCISFSRCGNWLIVIALNQSYISEILCYDWKKGKEVSCQLCHDDKVFNLIVNPFSRREFVTLGVKHIRFWSIDNLIHPVDNSEKNQNLTVSHISGAYLKSKTFASGTIKGDVYFWKNCLLSVVCNNVHKGPVTVVSPLPNNNFLTGGRDGRIVYWNEQHQPINEYTFDNNSCIRSIDAGGLEGILWGWGDGIGRRASRSFKGLNGGFKNRASVCSNSFLQELTRSNSLLTVSSNTYSVNVNNISNNLEILSNDEPVDEQKMADISYIVGCEDSSMYIFSQTDKEPIRLTEGSYCSSDGYELWGLDTHPLNSNIFITAGDDGFIKVYNLEKKELIRKKNYGIRLRSICYNPSGINIAVGTNDGSFFIVNENLDIIISAIIDRRATIYDLAYSPNGKYLAVASHDNYIDIYEVESDLGYYQRFMSCRGHSSYVTHIDWDINSSMIRSNSANNELFYWSLITDATKAIDPTSYRKVDWHSSKCILQWETKGIFGPKIVKNTTTQEEIEHFLSPCTVYCCDRIKINNDLQLLAVGDAFGNIYIYRFPAFSSDMKYQAFHAHGGPVANVKFAVNLKTLISVGATDGLVIQWNLENID</sequence>
<dbReference type="InterPro" id="IPR055439">
    <property type="entry name" value="Beta-prop_EML_1st"/>
</dbReference>
<keyword evidence="2" id="KW-0677">Repeat</keyword>
<name>A0A1Y1VH49_9FUNG</name>
<dbReference type="InterPro" id="IPR015943">
    <property type="entry name" value="WD40/YVTN_repeat-like_dom_sf"/>
</dbReference>
<protein>
    <submittedName>
        <fullName evidence="6">WD40 repeat-like protein</fullName>
    </submittedName>
</protein>
<keyword evidence="7" id="KW-1185">Reference proteome</keyword>
<dbReference type="InterPro" id="IPR055442">
    <property type="entry name" value="Beta-prop_EML-like_2nd"/>
</dbReference>
<dbReference type="PROSITE" id="PS50294">
    <property type="entry name" value="WD_REPEATS_REGION"/>
    <property type="match status" value="1"/>
</dbReference>
<dbReference type="GO" id="GO:0008017">
    <property type="term" value="F:microtubule binding"/>
    <property type="evidence" value="ECO:0007669"/>
    <property type="project" value="TreeGrafter"/>
</dbReference>
<accession>A0A1Y1VH49</accession>
<dbReference type="PANTHER" id="PTHR13720:SF33">
    <property type="entry name" value="HELP DOMAIN-CONTAINING PROTEIN"/>
    <property type="match status" value="1"/>
</dbReference>
<dbReference type="OrthoDB" id="10251741at2759"/>
<dbReference type="PANTHER" id="PTHR13720">
    <property type="entry name" value="WD-40 REPEAT PROTEIN"/>
    <property type="match status" value="1"/>
</dbReference>
<reference evidence="6 7" key="2">
    <citation type="submission" date="2016-08" db="EMBL/GenBank/DDBJ databases">
        <title>Pervasive Adenine N6-methylation of Active Genes in Fungi.</title>
        <authorList>
            <consortium name="DOE Joint Genome Institute"/>
            <person name="Mondo S.J."/>
            <person name="Dannebaum R.O."/>
            <person name="Kuo R.C."/>
            <person name="Labutti K."/>
            <person name="Haridas S."/>
            <person name="Kuo A."/>
            <person name="Salamov A."/>
            <person name="Ahrendt S.R."/>
            <person name="Lipzen A."/>
            <person name="Sullivan W."/>
            <person name="Andreopoulos W.B."/>
            <person name="Clum A."/>
            <person name="Lindquist E."/>
            <person name="Daum C."/>
            <person name="Ramamoorthy G.K."/>
            <person name="Gryganskyi A."/>
            <person name="Culley D."/>
            <person name="Magnuson J.K."/>
            <person name="James T.Y."/>
            <person name="O'Malley M.A."/>
            <person name="Stajich J.E."/>
            <person name="Spatafora J.W."/>
            <person name="Visel A."/>
            <person name="Grigoriev I.V."/>
        </authorList>
    </citation>
    <scope>NUCLEOTIDE SEQUENCE [LARGE SCALE GENOMIC DNA]</scope>
    <source>
        <strain evidence="7">finn</strain>
    </source>
</reference>
<evidence type="ECO:0000313" key="7">
    <source>
        <dbReference type="Proteomes" id="UP000193719"/>
    </source>
</evidence>
<dbReference type="SMART" id="SM00320">
    <property type="entry name" value="WD40"/>
    <property type="match status" value="8"/>
</dbReference>
<dbReference type="InterPro" id="IPR050630">
    <property type="entry name" value="WD_repeat_EMAP"/>
</dbReference>
<evidence type="ECO:0000256" key="1">
    <source>
        <dbReference type="ARBA" id="ARBA00022574"/>
    </source>
</evidence>
<reference evidence="6 7" key="1">
    <citation type="submission" date="2016-08" db="EMBL/GenBank/DDBJ databases">
        <title>Genomes of anaerobic fungi encode conserved fungal cellulosomes for biomass hydrolysis.</title>
        <authorList>
            <consortium name="DOE Joint Genome Institute"/>
            <person name="Haitjema C.H."/>
            <person name="Gilmore S.P."/>
            <person name="Henske J.K."/>
            <person name="Solomon K.V."/>
            <person name="De Groot R."/>
            <person name="Kuo A."/>
            <person name="Mondo S.J."/>
            <person name="Salamov A.A."/>
            <person name="Labutti K."/>
            <person name="Zhao Z."/>
            <person name="Chiniquy J."/>
            <person name="Barry K."/>
            <person name="Brewer H.M."/>
            <person name="Purvine S.O."/>
            <person name="Wright A.T."/>
            <person name="Boxma B."/>
            <person name="Van Alen T."/>
            <person name="Hackstein J.H."/>
            <person name="Baker S.E."/>
            <person name="Grigoriev I.V."/>
            <person name="O'Malley M.A."/>
        </authorList>
    </citation>
    <scope>NUCLEOTIDE SEQUENCE [LARGE SCALE GENOMIC DNA]</scope>
    <source>
        <strain evidence="7">finn</strain>
    </source>
</reference>
<feature type="domain" description="EML-like first beta-propeller" evidence="4">
    <location>
        <begin position="147"/>
        <end position="392"/>
    </location>
</feature>
<dbReference type="PROSITE" id="PS50082">
    <property type="entry name" value="WD_REPEATS_2"/>
    <property type="match status" value="3"/>
</dbReference>
<evidence type="ECO:0000256" key="2">
    <source>
        <dbReference type="ARBA" id="ARBA00022737"/>
    </source>
</evidence>
<feature type="repeat" description="WD" evidence="3">
    <location>
        <begin position="594"/>
        <end position="629"/>
    </location>
</feature>
<dbReference type="SUPFAM" id="SSF50978">
    <property type="entry name" value="WD40 repeat-like"/>
    <property type="match status" value="2"/>
</dbReference>
<keyword evidence="1 3" id="KW-0853">WD repeat</keyword>
<dbReference type="AlphaFoldDB" id="A0A1Y1VH49"/>
<evidence type="ECO:0000259" key="4">
    <source>
        <dbReference type="Pfam" id="PF23409"/>
    </source>
</evidence>
<gene>
    <name evidence="6" type="ORF">BCR36DRAFT_320698</name>
</gene>
<dbReference type="InterPro" id="IPR001680">
    <property type="entry name" value="WD40_rpt"/>
</dbReference>
<evidence type="ECO:0000256" key="3">
    <source>
        <dbReference type="PROSITE-ProRule" id="PRU00221"/>
    </source>
</evidence>
<dbReference type="Pfam" id="PF23414">
    <property type="entry name" value="Beta-prop_EML_2"/>
    <property type="match status" value="1"/>
</dbReference>
<dbReference type="STRING" id="1754191.A0A1Y1VH49"/>
<proteinExistence type="predicted"/>
<evidence type="ECO:0000313" key="6">
    <source>
        <dbReference type="EMBL" id="ORX55980.1"/>
    </source>
</evidence>